<dbReference type="OrthoDB" id="3250204at2759"/>
<feature type="compositionally biased region" description="Acidic residues" evidence="1">
    <location>
        <begin position="459"/>
        <end position="471"/>
    </location>
</feature>
<name>L8WR92_THACA</name>
<feature type="compositionally biased region" description="Polar residues" evidence="1">
    <location>
        <begin position="262"/>
        <end position="283"/>
    </location>
</feature>
<sequence>MFGGLRLDEILIDLGAQTSRQRLRLDHKAREIGLNNHSRDVATRGRPAARLTSRPSWGRIGVISNLVGVHIEEKGKMSDPSPGNNHHQHQYRLQGAMIGPTPTGYRPQTRQPQPAPGEMEAFYQAYLGQDIPSSTVPSAPHSQSQHPPTLDTANFGVFEPQPASARPFPTFSSITSERPGPQPHQQQIPGDFIPGGGAGTNEWYQQQRNNSMISNNSGSSAAQLSSPVRDATGQHNFSYIGSNSNAGNNFTSPTRPSRYPNDYSSGSDFPSTSEQYNSPQAVGSMSPDKHFMSSPEQMHYAHSTQPMYSAASQAPLFAGQAFTMGQAQPFAQPSSSPTRPQAMPQQNSSPIRMTAQQGAGYDWRPVDSGLTPSGGPGGSAGSHSSGGGTNGGGAYATSSQSANSSGNQVRPPQHAIRQPGSGLGRSHSMSSRPTHHRPTKSASGHLVPPNPAKRPRPEEPEEEESEGDDDPQQSMPSGRHHRSPQSKRL</sequence>
<protein>
    <submittedName>
        <fullName evidence="2">Uncharacterized protein</fullName>
    </submittedName>
</protein>
<feature type="compositionally biased region" description="Polar residues" evidence="1">
    <location>
        <begin position="233"/>
        <end position="255"/>
    </location>
</feature>
<feature type="compositionally biased region" description="Low complexity" evidence="1">
    <location>
        <begin position="209"/>
        <end position="220"/>
    </location>
</feature>
<feature type="compositionally biased region" description="Low complexity" evidence="1">
    <location>
        <begin position="137"/>
        <end position="148"/>
    </location>
</feature>
<proteinExistence type="predicted"/>
<organism evidence="2 3">
    <name type="scientific">Thanatephorus cucumeris (strain AG1-IA)</name>
    <name type="common">Rice sheath blight fungus</name>
    <name type="synonym">Rhizoctonia solani</name>
    <dbReference type="NCBI Taxonomy" id="983506"/>
    <lineage>
        <taxon>Eukaryota</taxon>
        <taxon>Fungi</taxon>
        <taxon>Dikarya</taxon>
        <taxon>Basidiomycota</taxon>
        <taxon>Agaricomycotina</taxon>
        <taxon>Agaricomycetes</taxon>
        <taxon>Cantharellales</taxon>
        <taxon>Ceratobasidiaceae</taxon>
        <taxon>Rhizoctonia</taxon>
        <taxon>Rhizoctonia solani AG-1</taxon>
    </lineage>
</organism>
<evidence type="ECO:0000256" key="1">
    <source>
        <dbReference type="SAM" id="MobiDB-lite"/>
    </source>
</evidence>
<feature type="compositionally biased region" description="Gly residues" evidence="1">
    <location>
        <begin position="372"/>
        <end position="394"/>
    </location>
</feature>
<keyword evidence="3" id="KW-1185">Reference proteome</keyword>
<reference evidence="2 3" key="1">
    <citation type="journal article" date="2013" name="Nat. Commun.">
        <title>The evolution and pathogenic mechanisms of the rice sheath blight pathogen.</title>
        <authorList>
            <person name="Zheng A."/>
            <person name="Lin R."/>
            <person name="Xu L."/>
            <person name="Qin P."/>
            <person name="Tang C."/>
            <person name="Ai P."/>
            <person name="Zhang D."/>
            <person name="Liu Y."/>
            <person name="Sun Z."/>
            <person name="Feng H."/>
            <person name="Wang Y."/>
            <person name="Chen Y."/>
            <person name="Liang X."/>
            <person name="Fu R."/>
            <person name="Li Q."/>
            <person name="Zhang J."/>
            <person name="Yu X."/>
            <person name="Xie Z."/>
            <person name="Ding L."/>
            <person name="Guan P."/>
            <person name="Tang J."/>
            <person name="Liang Y."/>
            <person name="Wang S."/>
            <person name="Deng Q."/>
            <person name="Li S."/>
            <person name="Zhu J."/>
            <person name="Wang L."/>
            <person name="Liu H."/>
            <person name="Li P."/>
        </authorList>
    </citation>
    <scope>NUCLEOTIDE SEQUENCE [LARGE SCALE GENOMIC DNA]</scope>
    <source>
        <strain evidence="3">AG-1 IA</strain>
    </source>
</reference>
<gene>
    <name evidence="2" type="ORF">AG1IA_06707</name>
</gene>
<feature type="compositionally biased region" description="Polar residues" evidence="1">
    <location>
        <begin position="400"/>
        <end position="410"/>
    </location>
</feature>
<dbReference type="STRING" id="983506.L8WR92"/>
<comment type="caution">
    <text evidence="2">The sequence shown here is derived from an EMBL/GenBank/DDBJ whole genome shotgun (WGS) entry which is preliminary data.</text>
</comment>
<feature type="region of interest" description="Disordered" evidence="1">
    <location>
        <begin position="328"/>
        <end position="489"/>
    </location>
</feature>
<feature type="compositionally biased region" description="Polar residues" evidence="1">
    <location>
        <begin position="328"/>
        <end position="357"/>
    </location>
</feature>
<dbReference type="AlphaFoldDB" id="L8WR92"/>
<feature type="region of interest" description="Disordered" evidence="1">
    <location>
        <begin position="132"/>
        <end position="293"/>
    </location>
</feature>
<evidence type="ECO:0000313" key="2">
    <source>
        <dbReference type="EMBL" id="ELU39263.1"/>
    </source>
</evidence>
<evidence type="ECO:0000313" key="3">
    <source>
        <dbReference type="Proteomes" id="UP000011668"/>
    </source>
</evidence>
<dbReference type="EMBL" id="AFRT01001847">
    <property type="protein sequence ID" value="ELU39263.1"/>
    <property type="molecule type" value="Genomic_DNA"/>
</dbReference>
<dbReference type="HOGENOM" id="CLU_557996_0_0_1"/>
<feature type="compositionally biased region" description="Basic residues" evidence="1">
    <location>
        <begin position="478"/>
        <end position="489"/>
    </location>
</feature>
<accession>L8WR92</accession>
<dbReference type="Proteomes" id="UP000011668">
    <property type="component" value="Unassembled WGS sequence"/>
</dbReference>